<evidence type="ECO:0000313" key="10">
    <source>
        <dbReference type="Proteomes" id="UP000289886"/>
    </source>
</evidence>
<dbReference type="GO" id="GO:0019706">
    <property type="term" value="F:protein-cysteine S-palmitoyltransferase activity"/>
    <property type="evidence" value="ECO:0007669"/>
    <property type="project" value="UniProtKB-EC"/>
</dbReference>
<gene>
    <name evidence="9" type="ORF">EOD39_19394</name>
</gene>
<comment type="subcellular location">
    <subcellularLocation>
        <location evidence="1">Membrane</location>
        <topology evidence="1">Multi-pass membrane protein</topology>
    </subcellularLocation>
</comment>
<evidence type="ECO:0000256" key="5">
    <source>
        <dbReference type="ARBA" id="ARBA00023136"/>
    </source>
</evidence>
<sequence>MSYSDKERYENEERSEVQKQILLDIAKRLPVYTWAASGAVRFCDRCQVIKPDRCHHCSLCEMVNNCIGFSNYKFFLLFLTYAMVYCVFIASTVLQYFIKFWAGELPNGHAKFHVLFLLFVALMFFVSLMFLFGYHCWLVAKNRSTLASSYLAK</sequence>
<evidence type="ECO:0000256" key="2">
    <source>
        <dbReference type="ARBA" id="ARBA00022679"/>
    </source>
</evidence>
<comment type="catalytic activity">
    <reaction evidence="7">
        <text>L-cysteinyl-[protein] + hexadecanoyl-CoA = S-hexadecanoyl-L-cysteinyl-[protein] + CoA</text>
        <dbReference type="Rhea" id="RHEA:36683"/>
        <dbReference type="Rhea" id="RHEA-COMP:10131"/>
        <dbReference type="Rhea" id="RHEA-COMP:11032"/>
        <dbReference type="ChEBI" id="CHEBI:29950"/>
        <dbReference type="ChEBI" id="CHEBI:57287"/>
        <dbReference type="ChEBI" id="CHEBI:57379"/>
        <dbReference type="ChEBI" id="CHEBI:74151"/>
        <dbReference type="EC" id="2.3.1.225"/>
    </reaction>
</comment>
<keyword evidence="2 7" id="KW-0808">Transferase</keyword>
<dbReference type="GO" id="GO:0016188">
    <property type="term" value="P:synaptic vesicle maturation"/>
    <property type="evidence" value="ECO:0007669"/>
    <property type="project" value="TreeGrafter"/>
</dbReference>
<evidence type="ECO:0000256" key="6">
    <source>
        <dbReference type="ARBA" id="ARBA00023315"/>
    </source>
</evidence>
<protein>
    <recommendedName>
        <fullName evidence="7">Palmitoyltransferase</fullName>
        <ecNumber evidence="7">2.3.1.225</ecNumber>
    </recommendedName>
</protein>
<dbReference type="GO" id="GO:0005794">
    <property type="term" value="C:Golgi apparatus"/>
    <property type="evidence" value="ECO:0007669"/>
    <property type="project" value="TreeGrafter"/>
</dbReference>
<dbReference type="EC" id="2.3.1.225" evidence="7"/>
<feature type="transmembrane region" description="Helical" evidence="7">
    <location>
        <begin position="110"/>
        <end position="134"/>
    </location>
</feature>
<comment type="similarity">
    <text evidence="7">Belongs to the DHHC palmitoyltransferase family.</text>
</comment>
<dbReference type="PANTHER" id="PTHR22883:SF270">
    <property type="entry name" value="PALMITOYLTRANSFERASE ZDHHC15"/>
    <property type="match status" value="1"/>
</dbReference>
<dbReference type="GO" id="GO:0006612">
    <property type="term" value="P:protein targeting to membrane"/>
    <property type="evidence" value="ECO:0007669"/>
    <property type="project" value="TreeGrafter"/>
</dbReference>
<organism evidence="9 10">
    <name type="scientific">Acipenser ruthenus</name>
    <name type="common">Sterlet sturgeon</name>
    <dbReference type="NCBI Taxonomy" id="7906"/>
    <lineage>
        <taxon>Eukaryota</taxon>
        <taxon>Metazoa</taxon>
        <taxon>Chordata</taxon>
        <taxon>Craniata</taxon>
        <taxon>Vertebrata</taxon>
        <taxon>Euteleostomi</taxon>
        <taxon>Actinopterygii</taxon>
        <taxon>Chondrostei</taxon>
        <taxon>Acipenseriformes</taxon>
        <taxon>Acipenseridae</taxon>
        <taxon>Acipenser</taxon>
    </lineage>
</organism>
<dbReference type="PANTHER" id="PTHR22883">
    <property type="entry name" value="ZINC FINGER DHHC DOMAIN CONTAINING PROTEIN"/>
    <property type="match status" value="1"/>
</dbReference>
<comment type="domain">
    <text evidence="7">The DHHC domain is required for palmitoyltransferase activity.</text>
</comment>
<dbReference type="Proteomes" id="UP000289886">
    <property type="component" value="Unassembled WGS sequence"/>
</dbReference>
<keyword evidence="10" id="KW-1185">Reference proteome</keyword>
<dbReference type="InterPro" id="IPR001594">
    <property type="entry name" value="Palmitoyltrfase_DHHC"/>
</dbReference>
<feature type="domain" description="Palmitoyltransferase DHHC" evidence="8">
    <location>
        <begin position="41"/>
        <end position="145"/>
    </location>
</feature>
<evidence type="ECO:0000256" key="7">
    <source>
        <dbReference type="RuleBase" id="RU079119"/>
    </source>
</evidence>
<feature type="transmembrane region" description="Helical" evidence="7">
    <location>
        <begin position="74"/>
        <end position="98"/>
    </location>
</feature>
<evidence type="ECO:0000313" key="9">
    <source>
        <dbReference type="EMBL" id="RXM93143.1"/>
    </source>
</evidence>
<name>A0A444UY81_ACIRT</name>
<evidence type="ECO:0000256" key="1">
    <source>
        <dbReference type="ARBA" id="ARBA00004141"/>
    </source>
</evidence>
<evidence type="ECO:0000259" key="8">
    <source>
        <dbReference type="Pfam" id="PF01529"/>
    </source>
</evidence>
<keyword evidence="3 7" id="KW-0812">Transmembrane</keyword>
<dbReference type="EMBL" id="SCEB01005087">
    <property type="protein sequence ID" value="RXM93143.1"/>
    <property type="molecule type" value="Genomic_DNA"/>
</dbReference>
<keyword evidence="4 7" id="KW-1133">Transmembrane helix</keyword>
<keyword evidence="5 7" id="KW-0472">Membrane</keyword>
<accession>A0A444UY81</accession>
<dbReference type="InterPro" id="IPR039859">
    <property type="entry name" value="PFA4/ZDH16/20/ERF2-like"/>
</dbReference>
<dbReference type="Pfam" id="PF01529">
    <property type="entry name" value="DHHC"/>
    <property type="match status" value="1"/>
</dbReference>
<evidence type="ECO:0000256" key="4">
    <source>
        <dbReference type="ARBA" id="ARBA00022989"/>
    </source>
</evidence>
<proteinExistence type="inferred from homology"/>
<dbReference type="PROSITE" id="PS50216">
    <property type="entry name" value="DHHC"/>
    <property type="match status" value="1"/>
</dbReference>
<reference evidence="9 10" key="1">
    <citation type="submission" date="2019-01" db="EMBL/GenBank/DDBJ databases">
        <title>Draft Genome and Complete Hox-Cluster Characterization of the Sterlet Sturgeon (Acipenser ruthenus).</title>
        <authorList>
            <person name="Wei Q."/>
        </authorList>
    </citation>
    <scope>NUCLEOTIDE SEQUENCE [LARGE SCALE GENOMIC DNA]</scope>
    <source>
        <strain evidence="9">WHYD16114868_AA</strain>
        <tissue evidence="9">Blood</tissue>
    </source>
</reference>
<dbReference type="GO" id="GO:0005783">
    <property type="term" value="C:endoplasmic reticulum"/>
    <property type="evidence" value="ECO:0007669"/>
    <property type="project" value="TreeGrafter"/>
</dbReference>
<evidence type="ECO:0000256" key="3">
    <source>
        <dbReference type="ARBA" id="ARBA00022692"/>
    </source>
</evidence>
<dbReference type="AlphaFoldDB" id="A0A444UY81"/>
<comment type="caution">
    <text evidence="9">The sequence shown here is derived from an EMBL/GenBank/DDBJ whole genome shotgun (WGS) entry which is preliminary data.</text>
</comment>
<keyword evidence="6 7" id="KW-0012">Acyltransferase</keyword>
<dbReference type="GO" id="GO:0016020">
    <property type="term" value="C:membrane"/>
    <property type="evidence" value="ECO:0007669"/>
    <property type="project" value="UniProtKB-SubCell"/>
</dbReference>